<reference evidence="2" key="1">
    <citation type="journal article" date="2019" name="Int. J. Syst. Evol. Microbiol.">
        <title>The Global Catalogue of Microorganisms (GCM) 10K type strain sequencing project: providing services to taxonomists for standard genome sequencing and annotation.</title>
        <authorList>
            <consortium name="The Broad Institute Genomics Platform"/>
            <consortium name="The Broad Institute Genome Sequencing Center for Infectious Disease"/>
            <person name="Wu L."/>
            <person name="Ma J."/>
        </authorList>
    </citation>
    <scope>NUCLEOTIDE SEQUENCE [LARGE SCALE GENOMIC DNA]</scope>
    <source>
        <strain evidence="2">CGMCC 1.16306</strain>
    </source>
</reference>
<comment type="caution">
    <text evidence="1">The sequence shown here is derived from an EMBL/GenBank/DDBJ whole genome shotgun (WGS) entry which is preliminary data.</text>
</comment>
<dbReference type="Proteomes" id="UP001596022">
    <property type="component" value="Unassembled WGS sequence"/>
</dbReference>
<name>A0ABV9GJL3_9BACL</name>
<keyword evidence="2" id="KW-1185">Reference proteome</keyword>
<organism evidence="1 2">
    <name type="scientific">Camelliibacillus cellulosilyticus</name>
    <dbReference type="NCBI Taxonomy" id="2174486"/>
    <lineage>
        <taxon>Bacteria</taxon>
        <taxon>Bacillati</taxon>
        <taxon>Bacillota</taxon>
        <taxon>Bacilli</taxon>
        <taxon>Bacillales</taxon>
        <taxon>Sporolactobacillaceae</taxon>
        <taxon>Camelliibacillus</taxon>
    </lineage>
</organism>
<evidence type="ECO:0000313" key="1">
    <source>
        <dbReference type="EMBL" id="MFC4617754.1"/>
    </source>
</evidence>
<sequence length="62" mass="6501">MNLTVINKNLKVDRVRIIGVAAGSVFIIGDAGCIGSSSIFDTPPESIIIGTQYVPIAPEGDR</sequence>
<protein>
    <submittedName>
        <fullName evidence="1">Spore gernimation protein GerPD</fullName>
    </submittedName>
</protein>
<evidence type="ECO:0000313" key="2">
    <source>
        <dbReference type="Proteomes" id="UP001596022"/>
    </source>
</evidence>
<dbReference type="RefSeq" id="WP_376844781.1">
    <property type="nucleotide sequence ID" value="NZ_JBHSFW010000001.1"/>
</dbReference>
<accession>A0ABV9GJL3</accession>
<gene>
    <name evidence="1" type="ORF">ACFO4N_03320</name>
</gene>
<dbReference type="EMBL" id="JBHSFW010000001">
    <property type="protein sequence ID" value="MFC4617754.1"/>
    <property type="molecule type" value="Genomic_DNA"/>
</dbReference>
<proteinExistence type="predicted"/>